<reference evidence="2 3" key="1">
    <citation type="submission" date="2015-12" db="EMBL/GenBank/DDBJ databases">
        <authorList>
            <person name="Shamseldin A."/>
            <person name="Moawad H."/>
            <person name="Abd El-Rahim W.M."/>
            <person name="Sadowsky M.J."/>
        </authorList>
    </citation>
    <scope>NUCLEOTIDE SEQUENCE [LARGE SCALE GENOMIC DNA]</scope>
    <source>
        <strain evidence="2 3">D7</strain>
    </source>
</reference>
<dbReference type="Proteomes" id="UP000063991">
    <property type="component" value="Chromosome"/>
</dbReference>
<dbReference type="SMART" id="SM00382">
    <property type="entry name" value="AAA"/>
    <property type="match status" value="1"/>
</dbReference>
<evidence type="ECO:0000259" key="1">
    <source>
        <dbReference type="SMART" id="SM00382"/>
    </source>
</evidence>
<dbReference type="OrthoDB" id="9783370at2"/>
<dbReference type="SUPFAM" id="SSF52540">
    <property type="entry name" value="P-loop containing nucleoside triphosphate hydrolases"/>
    <property type="match status" value="1"/>
</dbReference>
<gene>
    <name evidence="2" type="ORF">AVL55_10215</name>
</gene>
<protein>
    <submittedName>
        <fullName evidence="2">AAA family ATPase</fullName>
    </submittedName>
</protein>
<dbReference type="InterPro" id="IPR052026">
    <property type="entry name" value="ExeA_AAA_ATPase_DNA-bind"/>
</dbReference>
<dbReference type="PANTHER" id="PTHR35894:SF1">
    <property type="entry name" value="PHOSPHORIBULOKINASE _ URIDINE KINASE FAMILY"/>
    <property type="match status" value="1"/>
</dbReference>
<dbReference type="InterPro" id="IPR003593">
    <property type="entry name" value="AAA+_ATPase"/>
</dbReference>
<dbReference type="InterPro" id="IPR027417">
    <property type="entry name" value="P-loop_NTPase"/>
</dbReference>
<proteinExistence type="predicted"/>
<organism evidence="2 3">
    <name type="scientific">Alteromonas macleodii</name>
    <name type="common">Pseudoalteromonas macleodii</name>
    <dbReference type="NCBI Taxonomy" id="28108"/>
    <lineage>
        <taxon>Bacteria</taxon>
        <taxon>Pseudomonadati</taxon>
        <taxon>Pseudomonadota</taxon>
        <taxon>Gammaproteobacteria</taxon>
        <taxon>Alteromonadales</taxon>
        <taxon>Alteromonadaceae</taxon>
        <taxon>Alteromonas/Salinimonas group</taxon>
        <taxon>Alteromonas</taxon>
    </lineage>
</organism>
<feature type="domain" description="AAA+ ATPase" evidence="1">
    <location>
        <begin position="39"/>
        <end position="186"/>
    </location>
</feature>
<name>A0A126PZQ0_ALTMA</name>
<evidence type="ECO:0000313" key="3">
    <source>
        <dbReference type="Proteomes" id="UP000063991"/>
    </source>
</evidence>
<evidence type="ECO:0000313" key="2">
    <source>
        <dbReference type="EMBL" id="AMJ98507.1"/>
    </source>
</evidence>
<dbReference type="AlphaFoldDB" id="A0A126PZQ0"/>
<dbReference type="InterPro" id="IPR049945">
    <property type="entry name" value="AAA_22"/>
</dbReference>
<dbReference type="PANTHER" id="PTHR35894">
    <property type="entry name" value="GENERAL SECRETION PATHWAY PROTEIN A-RELATED"/>
    <property type="match status" value="1"/>
</dbReference>
<dbReference type="Pfam" id="PF13401">
    <property type="entry name" value="AAA_22"/>
    <property type="match status" value="1"/>
</dbReference>
<dbReference type="GO" id="GO:0016887">
    <property type="term" value="F:ATP hydrolysis activity"/>
    <property type="evidence" value="ECO:0007669"/>
    <property type="project" value="InterPro"/>
</dbReference>
<dbReference type="RefSeq" id="WP_061095059.1">
    <property type="nucleotide sequence ID" value="NZ_CP014323.1"/>
</dbReference>
<dbReference type="EMBL" id="CP014323">
    <property type="protein sequence ID" value="AMJ98507.1"/>
    <property type="molecule type" value="Genomic_DNA"/>
</dbReference>
<sequence length="323" mass="36837">MQIEVMEHFGIKKYFRDADFFETDTAKRLFRQLKKIIPEGQLIALTGVVGIGKTTYLEKIQKQLAAEKNVIVAKSLSVEKSKTNLTTLITALFYDVSGDNGYRVPKLGEKRERDLQELIKKSKKPVVLFCDEAHDLHHRTLTGLKRLMEVIHEGGGKLSIVLAGHPKLKNDLKSPTMEEVGYRTVTMSLDASQGILRDYIYWLLDKCTNDNVKPKDVIEDQAVEYLAEHLSTPLQVEQHLTLALEEAYKVGIKPINVDLLEETLSSRIYEIEPTLIRHGYNERVIAEQFRYRPSEIRKLFSGGLEPNRAKEMTAEMREAGLPI</sequence>
<accession>A0A126PZQ0</accession>
<dbReference type="Gene3D" id="3.40.50.300">
    <property type="entry name" value="P-loop containing nucleotide triphosphate hydrolases"/>
    <property type="match status" value="1"/>
</dbReference>
<dbReference type="CDD" id="cd00009">
    <property type="entry name" value="AAA"/>
    <property type="match status" value="1"/>
</dbReference>